<reference evidence="5 6" key="1">
    <citation type="journal article" date="2018" name="Elife">
        <title>Discovery and characterization of a prevalent human gut bacterial enzyme sufficient for the inactivation of a family of plant toxins.</title>
        <authorList>
            <person name="Koppel N."/>
            <person name="Bisanz J.E."/>
            <person name="Pandelia M.E."/>
            <person name="Turnbaugh P.J."/>
            <person name="Balskus E.P."/>
        </authorList>
    </citation>
    <scope>NUCLEOTIDE SEQUENCE [LARGE SCALE GENOMIC DNA]</scope>
    <source>
        <strain evidence="5 6">3C</strain>
    </source>
</reference>
<gene>
    <name evidence="5" type="ORF">C1877_00915</name>
</gene>
<dbReference type="Gene3D" id="3.40.50.300">
    <property type="entry name" value="P-loop containing nucleotide triphosphate hydrolases"/>
    <property type="match status" value="1"/>
</dbReference>
<evidence type="ECO:0000259" key="4">
    <source>
        <dbReference type="PROSITE" id="PS50893"/>
    </source>
</evidence>
<keyword evidence="3 5" id="KW-0067">ATP-binding</keyword>
<dbReference type="EMBL" id="PPTS01000001">
    <property type="protein sequence ID" value="RDB67038.1"/>
    <property type="molecule type" value="Genomic_DNA"/>
</dbReference>
<keyword evidence="1" id="KW-0813">Transport</keyword>
<dbReference type="InterPro" id="IPR027417">
    <property type="entry name" value="P-loop_NTPase"/>
</dbReference>
<dbReference type="SUPFAM" id="SSF52540">
    <property type="entry name" value="P-loop containing nucleoside triphosphate hydrolases"/>
    <property type="match status" value="1"/>
</dbReference>
<evidence type="ECO:0000256" key="1">
    <source>
        <dbReference type="ARBA" id="ARBA00022448"/>
    </source>
</evidence>
<keyword evidence="6" id="KW-1185">Reference proteome</keyword>
<dbReference type="PANTHER" id="PTHR42788">
    <property type="entry name" value="TAURINE IMPORT ATP-BINDING PROTEIN-RELATED"/>
    <property type="match status" value="1"/>
</dbReference>
<accession>A0A369M9E0</accession>
<evidence type="ECO:0000313" key="6">
    <source>
        <dbReference type="Proteomes" id="UP000254000"/>
    </source>
</evidence>
<dbReference type="GeneID" id="78358278"/>
<dbReference type="RefSeq" id="WP_015539145.1">
    <property type="nucleotide sequence ID" value="NZ_CABMMS010000001.1"/>
</dbReference>
<dbReference type="GO" id="GO:0016887">
    <property type="term" value="F:ATP hydrolysis activity"/>
    <property type="evidence" value="ECO:0007669"/>
    <property type="project" value="InterPro"/>
</dbReference>
<dbReference type="PROSITE" id="PS50893">
    <property type="entry name" value="ABC_TRANSPORTER_2"/>
    <property type="match status" value="1"/>
</dbReference>
<dbReference type="InterPro" id="IPR003439">
    <property type="entry name" value="ABC_transporter-like_ATP-bd"/>
</dbReference>
<dbReference type="SMART" id="SM00382">
    <property type="entry name" value="AAA"/>
    <property type="match status" value="1"/>
</dbReference>
<evidence type="ECO:0000313" key="5">
    <source>
        <dbReference type="EMBL" id="RDB67038.1"/>
    </source>
</evidence>
<evidence type="ECO:0000256" key="3">
    <source>
        <dbReference type="ARBA" id="ARBA00022840"/>
    </source>
</evidence>
<dbReference type="OrthoDB" id="8773773at2"/>
<sequence>MRKGKHIDPRPELPLFASSGSHELVAEGVTQTFLDEGGNEVWALDDFSLTVSGPEIVGIIGPSGCGKSTFLRLVVGLDEPLAGSISFDSENIAGPSASRSMVFQNANLFEWLTVEENIAFGLRATRTYDECKYKIPRLVRMMGLDGFERSYPPQISGGMTSRCALARSFVQNPALICFDEPLSALDAFTRAALQDEILAMQAIAHTSMILVTHDIEEAVYLCDRVVVMTPRPGRLQGELVIDLPHPRDRVSPEFVEKRRQLLAMLDGSTSAPPGA</sequence>
<proteinExistence type="predicted"/>
<dbReference type="Proteomes" id="UP000254000">
    <property type="component" value="Unassembled WGS sequence"/>
</dbReference>
<name>A0A369M9E0_9ACTN</name>
<dbReference type="PANTHER" id="PTHR42788:SF13">
    <property type="entry name" value="ALIPHATIC SULFONATES IMPORT ATP-BINDING PROTEIN SSUB"/>
    <property type="match status" value="1"/>
</dbReference>
<organism evidence="5 6">
    <name type="scientific">Gordonibacter pamelaeae</name>
    <dbReference type="NCBI Taxonomy" id="471189"/>
    <lineage>
        <taxon>Bacteria</taxon>
        <taxon>Bacillati</taxon>
        <taxon>Actinomycetota</taxon>
        <taxon>Coriobacteriia</taxon>
        <taxon>Eggerthellales</taxon>
        <taxon>Eggerthellaceae</taxon>
        <taxon>Gordonibacter</taxon>
    </lineage>
</organism>
<dbReference type="GO" id="GO:0005524">
    <property type="term" value="F:ATP binding"/>
    <property type="evidence" value="ECO:0007669"/>
    <property type="project" value="UniProtKB-KW"/>
</dbReference>
<protein>
    <submittedName>
        <fullName evidence="5">ABC transporter ATP-binding protein</fullName>
    </submittedName>
</protein>
<feature type="domain" description="ABC transporter" evidence="4">
    <location>
        <begin position="24"/>
        <end position="255"/>
    </location>
</feature>
<dbReference type="Pfam" id="PF00005">
    <property type="entry name" value="ABC_tran"/>
    <property type="match status" value="1"/>
</dbReference>
<dbReference type="CDD" id="cd03293">
    <property type="entry name" value="ABC_NrtD_SsuB_transporters"/>
    <property type="match status" value="1"/>
</dbReference>
<comment type="caution">
    <text evidence="5">The sequence shown here is derived from an EMBL/GenBank/DDBJ whole genome shotgun (WGS) entry which is preliminary data.</text>
</comment>
<dbReference type="InterPro" id="IPR050166">
    <property type="entry name" value="ABC_transporter_ATP-bind"/>
</dbReference>
<dbReference type="InterPro" id="IPR003593">
    <property type="entry name" value="AAA+_ATPase"/>
</dbReference>
<evidence type="ECO:0000256" key="2">
    <source>
        <dbReference type="ARBA" id="ARBA00022741"/>
    </source>
</evidence>
<keyword evidence="2" id="KW-0547">Nucleotide-binding</keyword>
<dbReference type="AlphaFoldDB" id="A0A369M9E0"/>